<dbReference type="EMBL" id="KQ241620">
    <property type="protein sequence ID" value="KNC87186.1"/>
    <property type="molecule type" value="Genomic_DNA"/>
</dbReference>
<feature type="region of interest" description="Disordered" evidence="1">
    <location>
        <begin position="135"/>
        <end position="168"/>
    </location>
</feature>
<proteinExistence type="predicted"/>
<dbReference type="Gene3D" id="3.30.200.20">
    <property type="entry name" value="Phosphorylase Kinase, domain 1"/>
    <property type="match status" value="1"/>
</dbReference>
<reference evidence="2 3" key="1">
    <citation type="submission" date="2011-02" db="EMBL/GenBank/DDBJ databases">
        <title>The Genome Sequence of Sphaeroforma arctica JP610.</title>
        <authorList>
            <consortium name="The Broad Institute Genome Sequencing Platform"/>
            <person name="Russ C."/>
            <person name="Cuomo C."/>
            <person name="Young S.K."/>
            <person name="Zeng Q."/>
            <person name="Gargeya S."/>
            <person name="Alvarado L."/>
            <person name="Berlin A."/>
            <person name="Chapman S.B."/>
            <person name="Chen Z."/>
            <person name="Freedman E."/>
            <person name="Gellesch M."/>
            <person name="Goldberg J."/>
            <person name="Griggs A."/>
            <person name="Gujja S."/>
            <person name="Heilman E."/>
            <person name="Heiman D."/>
            <person name="Howarth C."/>
            <person name="Mehta T."/>
            <person name="Neiman D."/>
            <person name="Pearson M."/>
            <person name="Roberts A."/>
            <person name="Saif S."/>
            <person name="Shea T."/>
            <person name="Shenoy N."/>
            <person name="Sisk P."/>
            <person name="Stolte C."/>
            <person name="Sykes S."/>
            <person name="White J."/>
            <person name="Yandava C."/>
            <person name="Burger G."/>
            <person name="Gray M.W."/>
            <person name="Holland P.W.H."/>
            <person name="King N."/>
            <person name="Lang F.B.F."/>
            <person name="Roger A.J."/>
            <person name="Ruiz-Trillo I."/>
            <person name="Haas B."/>
            <person name="Nusbaum C."/>
            <person name="Birren B."/>
        </authorList>
    </citation>
    <scope>NUCLEOTIDE SEQUENCE [LARGE SCALE GENOMIC DNA]</scope>
    <source>
        <strain evidence="2 3">JP610</strain>
    </source>
</reference>
<dbReference type="Proteomes" id="UP000054560">
    <property type="component" value="Unassembled WGS sequence"/>
</dbReference>
<dbReference type="AlphaFoldDB" id="A0A0L0GE83"/>
<organism evidence="2 3">
    <name type="scientific">Sphaeroforma arctica JP610</name>
    <dbReference type="NCBI Taxonomy" id="667725"/>
    <lineage>
        <taxon>Eukaryota</taxon>
        <taxon>Ichthyosporea</taxon>
        <taxon>Ichthyophonida</taxon>
        <taxon>Sphaeroforma</taxon>
    </lineage>
</organism>
<evidence type="ECO:0008006" key="4">
    <source>
        <dbReference type="Google" id="ProtNLM"/>
    </source>
</evidence>
<protein>
    <recommendedName>
        <fullName evidence="4">Protein kinase domain-containing protein</fullName>
    </recommendedName>
</protein>
<feature type="compositionally biased region" description="Basic and acidic residues" evidence="1">
    <location>
        <begin position="141"/>
        <end position="151"/>
    </location>
</feature>
<dbReference type="OrthoDB" id="1595149at2759"/>
<evidence type="ECO:0000256" key="1">
    <source>
        <dbReference type="SAM" id="MobiDB-lite"/>
    </source>
</evidence>
<feature type="compositionally biased region" description="Polar residues" evidence="1">
    <location>
        <begin position="152"/>
        <end position="164"/>
    </location>
</feature>
<dbReference type="GeneID" id="25901218"/>
<dbReference type="RefSeq" id="XP_014161088.1">
    <property type="nucleotide sequence ID" value="XM_014305613.1"/>
</dbReference>
<evidence type="ECO:0000313" key="3">
    <source>
        <dbReference type="Proteomes" id="UP000054560"/>
    </source>
</evidence>
<evidence type="ECO:0000313" key="2">
    <source>
        <dbReference type="EMBL" id="KNC87186.1"/>
    </source>
</evidence>
<name>A0A0L0GE83_9EUKA</name>
<sequence>MATRSASGARDGAMLIRIMSEDDVEVEAIKVASPSTPRPIRLDSIDGSVESLNIGSSNNKLFASTENDVPHLLAYTSAGVVDSAPTCGDLLQARPALHRLSETSIETGTATLVDTHACENSDTDKDTEIDTRMASANNTDILDKSASKDSNTRPPALGTPSTFDLTAEEESGNNGLQYYKIGRTLGTGSHGKVKLATHTLSNVQVGQGESLH</sequence>
<accession>A0A0L0GE83</accession>
<keyword evidence="3" id="KW-1185">Reference proteome</keyword>
<gene>
    <name evidence="2" type="ORF">SARC_00714</name>
</gene>